<name>A0A833UZA6_9POAL</name>
<keyword evidence="15" id="KW-0418">Kinase</keyword>
<keyword evidence="7" id="KW-0547">Nucleotide-binding</keyword>
<evidence type="ECO:0000256" key="3">
    <source>
        <dbReference type="ARBA" id="ARBA00010217"/>
    </source>
</evidence>
<dbReference type="GO" id="GO:0005524">
    <property type="term" value="F:ATP binding"/>
    <property type="evidence" value="ECO:0007669"/>
    <property type="project" value="UniProtKB-KW"/>
</dbReference>
<comment type="subcellular location">
    <subcellularLocation>
        <location evidence="1">Cell membrane</location>
        <topology evidence="1">Single-pass type I membrane protein</topology>
    </subcellularLocation>
</comment>
<keyword evidence="12" id="KW-0325">Glycoprotein</keyword>
<gene>
    <name evidence="15" type="ORF">FCM35_KLT15040</name>
</gene>
<evidence type="ECO:0000313" key="16">
    <source>
        <dbReference type="Proteomes" id="UP000623129"/>
    </source>
</evidence>
<dbReference type="AlphaFoldDB" id="A0A833UZA6"/>
<proteinExistence type="inferred from homology"/>
<feature type="signal peptide" evidence="13">
    <location>
        <begin position="1"/>
        <end position="24"/>
    </location>
</feature>
<dbReference type="FunFam" id="1.10.510.10:FF:000240">
    <property type="entry name" value="Lectin-domain containing receptor kinase A4.3"/>
    <property type="match status" value="1"/>
</dbReference>
<dbReference type="Gene3D" id="1.10.510.10">
    <property type="entry name" value="Transferase(Phosphotransferase) domain 1"/>
    <property type="match status" value="1"/>
</dbReference>
<evidence type="ECO:0000256" key="2">
    <source>
        <dbReference type="ARBA" id="ARBA00008536"/>
    </source>
</evidence>
<sequence>MDGIEVFIAILLLSFITVNGKANGREVQIFEIFDFERIVAATDDFSDINIIGRGRGAVYKGVLENGEEIAVKRVSRSMHNGNEQLKNELNLLARLKHKNLVKLTGFCIQHQEIILCFEFMQNHSLDQLLFENYDGTRILEEEIELNWGQRSRLIQGISSGLLYLHEDNGDTIIHRDVKPANILLDRNMVPKISDFGISRPFEEDRSFFTTDTSRGTIGYMAPELQSGMMSPKADVYSFGIVILEIISGIRNTSCPLGLVSLVLQYLNEGRILELKDARLEEPCSNGEIKRSIYIALHCLLEDPNSRPDMRQINLWLTSESTHPLPLPVRASHWGSIGIDATTVVNSATLLET</sequence>
<evidence type="ECO:0000256" key="11">
    <source>
        <dbReference type="ARBA" id="ARBA00023170"/>
    </source>
</evidence>
<comment type="caution">
    <text evidence="15">The sequence shown here is derived from an EMBL/GenBank/DDBJ whole genome shotgun (WGS) entry which is preliminary data.</text>
</comment>
<evidence type="ECO:0000256" key="5">
    <source>
        <dbReference type="ARBA" id="ARBA00022692"/>
    </source>
</evidence>
<keyword evidence="9" id="KW-1133">Transmembrane helix</keyword>
<evidence type="ECO:0000256" key="6">
    <source>
        <dbReference type="ARBA" id="ARBA00022729"/>
    </source>
</evidence>
<keyword evidence="5" id="KW-0812">Transmembrane</keyword>
<organism evidence="15 16">
    <name type="scientific">Carex littledalei</name>
    <dbReference type="NCBI Taxonomy" id="544730"/>
    <lineage>
        <taxon>Eukaryota</taxon>
        <taxon>Viridiplantae</taxon>
        <taxon>Streptophyta</taxon>
        <taxon>Embryophyta</taxon>
        <taxon>Tracheophyta</taxon>
        <taxon>Spermatophyta</taxon>
        <taxon>Magnoliopsida</taxon>
        <taxon>Liliopsida</taxon>
        <taxon>Poales</taxon>
        <taxon>Cyperaceae</taxon>
        <taxon>Cyperoideae</taxon>
        <taxon>Cariceae</taxon>
        <taxon>Carex</taxon>
        <taxon>Carex subgen. Euthyceras</taxon>
    </lineage>
</organism>
<dbReference type="PANTHER" id="PTHR27006:SF634">
    <property type="entry name" value="RECEPTOR-LIKE SERINE_THREONINE-PROTEIN KINASE"/>
    <property type="match status" value="1"/>
</dbReference>
<keyword evidence="4" id="KW-1003">Cell membrane</keyword>
<feature type="domain" description="Protein kinase" evidence="14">
    <location>
        <begin position="45"/>
        <end position="325"/>
    </location>
</feature>
<evidence type="ECO:0000256" key="12">
    <source>
        <dbReference type="ARBA" id="ARBA00023180"/>
    </source>
</evidence>
<dbReference type="EMBL" id="SWLB01000028">
    <property type="protein sequence ID" value="KAF3320906.1"/>
    <property type="molecule type" value="Genomic_DNA"/>
</dbReference>
<dbReference type="InterPro" id="IPR000719">
    <property type="entry name" value="Prot_kinase_dom"/>
</dbReference>
<keyword evidence="11 15" id="KW-0675">Receptor</keyword>
<feature type="chain" id="PRO_5032707725" evidence="13">
    <location>
        <begin position="25"/>
        <end position="352"/>
    </location>
</feature>
<keyword evidence="8" id="KW-0067">ATP-binding</keyword>
<evidence type="ECO:0000259" key="14">
    <source>
        <dbReference type="PROSITE" id="PS50011"/>
    </source>
</evidence>
<dbReference type="PROSITE" id="PS50011">
    <property type="entry name" value="PROTEIN_KINASE_DOM"/>
    <property type="match status" value="1"/>
</dbReference>
<evidence type="ECO:0000256" key="4">
    <source>
        <dbReference type="ARBA" id="ARBA00022475"/>
    </source>
</evidence>
<keyword evidence="10" id="KW-0472">Membrane</keyword>
<keyword evidence="6 13" id="KW-0732">Signal</keyword>
<comment type="similarity">
    <text evidence="2">In the N-terminal section; belongs to the leguminous lectin family.</text>
</comment>
<dbReference type="SMART" id="SM00220">
    <property type="entry name" value="S_TKc"/>
    <property type="match status" value="1"/>
</dbReference>
<dbReference type="PANTHER" id="PTHR27006">
    <property type="entry name" value="PROMASTIGOTE SURFACE ANTIGEN PROTEIN PSA"/>
    <property type="match status" value="1"/>
</dbReference>
<dbReference type="Gene3D" id="3.30.200.20">
    <property type="entry name" value="Phosphorylase Kinase, domain 1"/>
    <property type="match status" value="1"/>
</dbReference>
<evidence type="ECO:0000256" key="10">
    <source>
        <dbReference type="ARBA" id="ARBA00023136"/>
    </source>
</evidence>
<dbReference type="GO" id="GO:0004672">
    <property type="term" value="F:protein kinase activity"/>
    <property type="evidence" value="ECO:0007669"/>
    <property type="project" value="InterPro"/>
</dbReference>
<keyword evidence="16" id="KW-1185">Reference proteome</keyword>
<dbReference type="OrthoDB" id="4062651at2759"/>
<evidence type="ECO:0000313" key="15">
    <source>
        <dbReference type="EMBL" id="KAF3320906.1"/>
    </source>
</evidence>
<dbReference type="InterPro" id="IPR008271">
    <property type="entry name" value="Ser/Thr_kinase_AS"/>
</dbReference>
<dbReference type="PROSITE" id="PS00108">
    <property type="entry name" value="PROTEIN_KINASE_ST"/>
    <property type="match status" value="1"/>
</dbReference>
<evidence type="ECO:0000256" key="7">
    <source>
        <dbReference type="ARBA" id="ARBA00022741"/>
    </source>
</evidence>
<comment type="similarity">
    <text evidence="3">In the C-terminal section; belongs to the protein kinase superfamily. Ser/Thr protein kinase family.</text>
</comment>
<evidence type="ECO:0000256" key="8">
    <source>
        <dbReference type="ARBA" id="ARBA00022840"/>
    </source>
</evidence>
<dbReference type="InterPro" id="IPR011009">
    <property type="entry name" value="Kinase-like_dom_sf"/>
</dbReference>
<dbReference type="Pfam" id="PF00069">
    <property type="entry name" value="Pkinase"/>
    <property type="match status" value="1"/>
</dbReference>
<accession>A0A833UZA6</accession>
<evidence type="ECO:0000256" key="13">
    <source>
        <dbReference type="SAM" id="SignalP"/>
    </source>
</evidence>
<reference evidence="15" key="1">
    <citation type="submission" date="2020-01" db="EMBL/GenBank/DDBJ databases">
        <title>Genome sequence of Kobresia littledalei, the first chromosome-level genome in the family Cyperaceae.</title>
        <authorList>
            <person name="Qu G."/>
        </authorList>
    </citation>
    <scope>NUCLEOTIDE SEQUENCE</scope>
    <source>
        <strain evidence="15">C.B.Clarke</strain>
        <tissue evidence="15">Leaf</tissue>
    </source>
</reference>
<dbReference type="GO" id="GO:0005886">
    <property type="term" value="C:plasma membrane"/>
    <property type="evidence" value="ECO:0007669"/>
    <property type="project" value="UniProtKB-SubCell"/>
</dbReference>
<evidence type="ECO:0000256" key="9">
    <source>
        <dbReference type="ARBA" id="ARBA00022989"/>
    </source>
</evidence>
<evidence type="ECO:0000256" key="1">
    <source>
        <dbReference type="ARBA" id="ARBA00004251"/>
    </source>
</evidence>
<keyword evidence="15" id="KW-0808">Transferase</keyword>
<dbReference type="GO" id="GO:0002229">
    <property type="term" value="P:defense response to oomycetes"/>
    <property type="evidence" value="ECO:0007669"/>
    <property type="project" value="UniProtKB-ARBA"/>
</dbReference>
<dbReference type="SUPFAM" id="SSF56112">
    <property type="entry name" value="Protein kinase-like (PK-like)"/>
    <property type="match status" value="1"/>
</dbReference>
<dbReference type="Proteomes" id="UP000623129">
    <property type="component" value="Unassembled WGS sequence"/>
</dbReference>
<protein>
    <submittedName>
        <fullName evidence="15">Cysteine-rich receptor-like protein kinase 10</fullName>
    </submittedName>
</protein>